<name>A0A0L0DSY0_THETB</name>
<dbReference type="Proteomes" id="UP000054408">
    <property type="component" value="Unassembled WGS sequence"/>
</dbReference>
<dbReference type="EMBL" id="GL349439">
    <property type="protein sequence ID" value="KNC55459.1"/>
    <property type="molecule type" value="Genomic_DNA"/>
</dbReference>
<evidence type="ECO:0000313" key="2">
    <source>
        <dbReference type="EMBL" id="KNC55459.1"/>
    </source>
</evidence>
<keyword evidence="3" id="KW-1185">Reference proteome</keyword>
<evidence type="ECO:0000313" key="3">
    <source>
        <dbReference type="Proteomes" id="UP000054408"/>
    </source>
</evidence>
<dbReference type="AlphaFoldDB" id="A0A0L0DSY0"/>
<dbReference type="RefSeq" id="XP_013761241.1">
    <property type="nucleotide sequence ID" value="XM_013905787.1"/>
</dbReference>
<accession>A0A0L0DSY0</accession>
<dbReference type="CDD" id="cd08161">
    <property type="entry name" value="SET"/>
    <property type="match status" value="1"/>
</dbReference>
<gene>
    <name evidence="2" type="ORF">AMSG_01720</name>
</gene>
<feature type="region of interest" description="Disordered" evidence="1">
    <location>
        <begin position="264"/>
        <end position="287"/>
    </location>
</feature>
<feature type="compositionally biased region" description="Acidic residues" evidence="1">
    <location>
        <begin position="354"/>
        <end position="376"/>
    </location>
</feature>
<feature type="region of interest" description="Disordered" evidence="1">
    <location>
        <begin position="1"/>
        <end position="38"/>
    </location>
</feature>
<dbReference type="eggNOG" id="ENOG502S8W0">
    <property type="taxonomic scope" value="Eukaryota"/>
</dbReference>
<feature type="region of interest" description="Disordered" evidence="1">
    <location>
        <begin position="350"/>
        <end position="376"/>
    </location>
</feature>
<reference evidence="2 3" key="1">
    <citation type="submission" date="2010-05" db="EMBL/GenBank/DDBJ databases">
        <title>The Genome Sequence of Thecamonas trahens ATCC 50062.</title>
        <authorList>
            <consortium name="The Broad Institute Genome Sequencing Platform"/>
            <person name="Russ C."/>
            <person name="Cuomo C."/>
            <person name="Shea T."/>
            <person name="Young S.K."/>
            <person name="Zeng Q."/>
            <person name="Koehrsen M."/>
            <person name="Haas B."/>
            <person name="Borodovsky M."/>
            <person name="Guigo R."/>
            <person name="Alvarado L."/>
            <person name="Berlin A."/>
            <person name="Bochicchio J."/>
            <person name="Borenstein D."/>
            <person name="Chapman S."/>
            <person name="Chen Z."/>
            <person name="Freedman E."/>
            <person name="Gellesch M."/>
            <person name="Goldberg J."/>
            <person name="Griggs A."/>
            <person name="Gujja S."/>
            <person name="Heilman E."/>
            <person name="Heiman D."/>
            <person name="Hepburn T."/>
            <person name="Howarth C."/>
            <person name="Jen D."/>
            <person name="Larson L."/>
            <person name="Mehta T."/>
            <person name="Park D."/>
            <person name="Pearson M."/>
            <person name="Roberts A."/>
            <person name="Saif S."/>
            <person name="Shenoy N."/>
            <person name="Sisk P."/>
            <person name="Stolte C."/>
            <person name="Sykes S."/>
            <person name="Thomson T."/>
            <person name="Walk T."/>
            <person name="White J."/>
            <person name="Yandava C."/>
            <person name="Burger G."/>
            <person name="Gray M.W."/>
            <person name="Holland P.W.H."/>
            <person name="King N."/>
            <person name="Lang F.B.F."/>
            <person name="Roger A.J."/>
            <person name="Ruiz-Trillo I."/>
            <person name="Lander E."/>
            <person name="Nusbaum C."/>
        </authorList>
    </citation>
    <scope>NUCLEOTIDE SEQUENCE [LARGE SCALE GENOMIC DNA]</scope>
    <source>
        <strain evidence="2 3">ATCC 50062</strain>
    </source>
</reference>
<evidence type="ECO:0000256" key="1">
    <source>
        <dbReference type="SAM" id="MobiDB-lite"/>
    </source>
</evidence>
<organism evidence="2 3">
    <name type="scientific">Thecamonas trahens ATCC 50062</name>
    <dbReference type="NCBI Taxonomy" id="461836"/>
    <lineage>
        <taxon>Eukaryota</taxon>
        <taxon>Apusozoa</taxon>
        <taxon>Apusomonadida</taxon>
        <taxon>Apusomonadidae</taxon>
        <taxon>Thecamonas</taxon>
    </lineage>
</organism>
<protein>
    <submittedName>
        <fullName evidence="2">Uncharacterized protein</fullName>
    </submittedName>
</protein>
<feature type="compositionally biased region" description="Basic and acidic residues" evidence="1">
    <location>
        <begin position="1"/>
        <end position="22"/>
    </location>
</feature>
<dbReference type="GeneID" id="25561459"/>
<proteinExistence type="predicted"/>
<sequence length="376" mass="40352">MAEVETLRKGGERTGRKRRLDDGGGEAGASGGEAERAVRGRGLDELPIRTTLANWERVFAEHGVAFLPGAAVEAGILSADGEIQAAGRVLEACVGYEDKIGETWTMESTTKGTPKDLAELRAAASRNGDDGEQWYASYVAQGARALVAGVDAALPLAVLPLADPDRPMYVSPCVWVFAGRNINDEPLQGRREHTDSVNCNATWHIQLAGIKVWRIRRDGVVYTIPCSAGDVLVVDTVSWWHCTHLPRTQLSLSVAHDVFLDDNAVEHSPGSSGDEGSDDELGPVTNKDGLYAADDVEEGTVLFTEGDMPEAELPHAPDGNCGVAWAEDDDGEAVGVLVALRDIQRGEWFVVREETDDDDDDDDDDGDGSGVEEDVE</sequence>
<dbReference type="OrthoDB" id="10063099at2759"/>